<comment type="caution">
    <text evidence="7">The sequence shown here is derived from an EMBL/GenBank/DDBJ whole genome shotgun (WGS) entry which is preliminary data.</text>
</comment>
<feature type="transmembrane region" description="Helical" evidence="5">
    <location>
        <begin position="353"/>
        <end position="374"/>
    </location>
</feature>
<evidence type="ECO:0000256" key="4">
    <source>
        <dbReference type="ARBA" id="ARBA00023136"/>
    </source>
</evidence>
<dbReference type="EMBL" id="DSVQ01000012">
    <property type="protein sequence ID" value="HGT39353.1"/>
    <property type="molecule type" value="Genomic_DNA"/>
</dbReference>
<feature type="transmembrane region" description="Helical" evidence="5">
    <location>
        <begin position="395"/>
        <end position="414"/>
    </location>
</feature>
<dbReference type="InterPro" id="IPR005829">
    <property type="entry name" value="Sugar_transporter_CS"/>
</dbReference>
<dbReference type="Pfam" id="PF07690">
    <property type="entry name" value="MFS_1"/>
    <property type="match status" value="1"/>
</dbReference>
<feature type="transmembrane region" description="Helical" evidence="5">
    <location>
        <begin position="91"/>
        <end position="113"/>
    </location>
</feature>
<feature type="transmembrane region" description="Helical" evidence="5">
    <location>
        <begin position="328"/>
        <end position="347"/>
    </location>
</feature>
<accession>A0A7C4LKU0</accession>
<feature type="transmembrane region" description="Helical" evidence="5">
    <location>
        <begin position="420"/>
        <end position="439"/>
    </location>
</feature>
<dbReference type="PANTHER" id="PTHR23508">
    <property type="entry name" value="CARBOXYLIC ACID TRANSPORTER PROTEIN HOMOLOG"/>
    <property type="match status" value="1"/>
</dbReference>
<feature type="transmembrane region" description="Helical" evidence="5">
    <location>
        <begin position="180"/>
        <end position="202"/>
    </location>
</feature>
<dbReference type="Gene3D" id="1.20.1250.20">
    <property type="entry name" value="MFS general substrate transporter like domains"/>
    <property type="match status" value="2"/>
</dbReference>
<dbReference type="AlphaFoldDB" id="A0A7C4LKU0"/>
<dbReference type="PANTHER" id="PTHR23508:SF10">
    <property type="entry name" value="CARBOXYLIC ACID TRANSPORTER PROTEIN HOMOLOG"/>
    <property type="match status" value="1"/>
</dbReference>
<keyword evidence="4 5" id="KW-0472">Membrane</keyword>
<name>A0A7C4LKU0_9PLAN</name>
<reference evidence="7" key="1">
    <citation type="journal article" date="2020" name="mSystems">
        <title>Genome- and Community-Level Interaction Insights into Carbon Utilization and Element Cycling Functions of Hydrothermarchaeota in Hydrothermal Sediment.</title>
        <authorList>
            <person name="Zhou Z."/>
            <person name="Liu Y."/>
            <person name="Xu W."/>
            <person name="Pan J."/>
            <person name="Luo Z.H."/>
            <person name="Li M."/>
        </authorList>
    </citation>
    <scope>NUCLEOTIDE SEQUENCE [LARGE SCALE GENOMIC DNA]</scope>
    <source>
        <strain evidence="7">SpSt-508</strain>
    </source>
</reference>
<sequence>MSSPMTTGGRYTVLAAAFLGWMFAGLQMNLTRLSAGSATEDFARRGWLMTASERPWHNLLARGDTDGTSAAQTPRFQEVSPTFLKQQRPRWAARFDSALLVGAATGGLLFGWLGDRLGRVRAMGTSILCYSLFSGAGYVVITPEQLLVLRFLAGLGIGGMWPTGVSLAAEAWSDVSRPMLAGLLGTAANVGIVLLSVVAYFVPLTPDSWRWMMLLGFPSALLGLWVLGMVPESPAWLAARHQPGHRGTLTALLTPPLLGRTLIGIGLGTVPMLGGWGVTAWFINWTQAVHGVSDYRSAAMTSLMRGAGATLGSLFGGYFATLVGRRTAYFFISLISFSLSEFVYLRLDPTMSLFPSFVFLVGLISTTFFGWLPLYLPELFPTHARATGSGISFNFGRYLTAAGVLGTGALTAYFHEDYRLAGSVMSLIYALGMPLILFAPDTRGSKLAAP</sequence>
<feature type="domain" description="Major facilitator superfamily (MFS) profile" evidence="6">
    <location>
        <begin position="13"/>
        <end position="444"/>
    </location>
</feature>
<feature type="transmembrane region" description="Helical" evidence="5">
    <location>
        <begin position="147"/>
        <end position="168"/>
    </location>
</feature>
<keyword evidence="2 5" id="KW-0812">Transmembrane</keyword>
<feature type="transmembrane region" description="Helical" evidence="5">
    <location>
        <begin position="303"/>
        <end position="321"/>
    </location>
</feature>
<dbReference type="GO" id="GO:0005886">
    <property type="term" value="C:plasma membrane"/>
    <property type="evidence" value="ECO:0007669"/>
    <property type="project" value="TreeGrafter"/>
</dbReference>
<dbReference type="InterPro" id="IPR020846">
    <property type="entry name" value="MFS_dom"/>
</dbReference>
<organism evidence="7">
    <name type="scientific">Schlesneria paludicola</name>
    <dbReference type="NCBI Taxonomy" id="360056"/>
    <lineage>
        <taxon>Bacteria</taxon>
        <taxon>Pseudomonadati</taxon>
        <taxon>Planctomycetota</taxon>
        <taxon>Planctomycetia</taxon>
        <taxon>Planctomycetales</taxon>
        <taxon>Planctomycetaceae</taxon>
        <taxon>Schlesneria</taxon>
    </lineage>
</organism>
<evidence type="ECO:0000256" key="5">
    <source>
        <dbReference type="SAM" id="Phobius"/>
    </source>
</evidence>
<evidence type="ECO:0000259" key="6">
    <source>
        <dbReference type="PROSITE" id="PS50850"/>
    </source>
</evidence>
<keyword evidence="3 5" id="KW-1133">Transmembrane helix</keyword>
<dbReference type="PROSITE" id="PS00217">
    <property type="entry name" value="SUGAR_TRANSPORT_2"/>
    <property type="match status" value="1"/>
</dbReference>
<dbReference type="InterPro" id="IPR011701">
    <property type="entry name" value="MFS"/>
</dbReference>
<feature type="transmembrane region" description="Helical" evidence="5">
    <location>
        <begin position="120"/>
        <end position="141"/>
    </location>
</feature>
<feature type="transmembrane region" description="Helical" evidence="5">
    <location>
        <begin position="208"/>
        <end position="230"/>
    </location>
</feature>
<evidence type="ECO:0000313" key="7">
    <source>
        <dbReference type="EMBL" id="HGT39353.1"/>
    </source>
</evidence>
<gene>
    <name evidence="7" type="ORF">ENS64_08855</name>
</gene>
<dbReference type="GO" id="GO:0046943">
    <property type="term" value="F:carboxylic acid transmembrane transporter activity"/>
    <property type="evidence" value="ECO:0007669"/>
    <property type="project" value="TreeGrafter"/>
</dbReference>
<evidence type="ECO:0000256" key="1">
    <source>
        <dbReference type="ARBA" id="ARBA00004141"/>
    </source>
</evidence>
<protein>
    <submittedName>
        <fullName evidence="7">MFS transporter</fullName>
    </submittedName>
</protein>
<evidence type="ECO:0000256" key="3">
    <source>
        <dbReference type="ARBA" id="ARBA00022989"/>
    </source>
</evidence>
<evidence type="ECO:0000256" key="2">
    <source>
        <dbReference type="ARBA" id="ARBA00022692"/>
    </source>
</evidence>
<proteinExistence type="predicted"/>
<dbReference type="SUPFAM" id="SSF103473">
    <property type="entry name" value="MFS general substrate transporter"/>
    <property type="match status" value="1"/>
</dbReference>
<dbReference type="PROSITE" id="PS50850">
    <property type="entry name" value="MFS"/>
    <property type="match status" value="1"/>
</dbReference>
<dbReference type="InterPro" id="IPR036259">
    <property type="entry name" value="MFS_trans_sf"/>
</dbReference>
<feature type="transmembrane region" description="Helical" evidence="5">
    <location>
        <begin position="262"/>
        <end position="283"/>
    </location>
</feature>
<comment type="subcellular location">
    <subcellularLocation>
        <location evidence="1">Membrane</location>
        <topology evidence="1">Multi-pass membrane protein</topology>
    </subcellularLocation>
</comment>